<dbReference type="SUPFAM" id="SSF46565">
    <property type="entry name" value="Chaperone J-domain"/>
    <property type="match status" value="1"/>
</dbReference>
<evidence type="ECO:0000313" key="3">
    <source>
        <dbReference type="Proteomes" id="UP000590068"/>
    </source>
</evidence>
<name>A0ABX1UEU2_9VIBR</name>
<gene>
    <name evidence="2" type="ORF">HJ568_18880</name>
</gene>
<sequence length="404" mass="47254">MTNLTLTEFMSTSDHTKTSKRWKKLNKLWVDIEKKQQRNQKCQTKIDAFYQEFREQAGELEKEICEVTEQFAIHLIGFIQRKTIKGSQREELYDWIQEELQIIEANPFNQTNTDQTRQLFNQALTDYQQKHDNDPQMLVGEEELDYLRHHIFQDTGLELPLGNDELREMVNDPIRFQNYIQTLLEQEFTHIDDDNLEEGCDPHYQQDESHQDHPFTGATASGSALFDEKIISKLFRQLAKLFHPDRATDDSKIADNLALMKELSTAKKNKDPITILLLAQAHLPDHKLDVDKELLGQLELALQEKIAKLNLDYQQIQHDSGIQSMIWQRFGSGSAATRKKTLQQHCGALKLEVAQIRTQTEQIRTVKHLIAELRQRMQTPVNMFEQMPNELLETLFRDMSNQHN</sequence>
<proteinExistence type="predicted"/>
<dbReference type="InterPro" id="IPR036869">
    <property type="entry name" value="J_dom_sf"/>
</dbReference>
<dbReference type="Proteomes" id="UP000590068">
    <property type="component" value="Unassembled WGS sequence"/>
</dbReference>
<evidence type="ECO:0000313" key="2">
    <source>
        <dbReference type="EMBL" id="NMR71973.1"/>
    </source>
</evidence>
<keyword evidence="1" id="KW-0143">Chaperone</keyword>
<comment type="caution">
    <text evidence="2">The sequence shown here is derived from an EMBL/GenBank/DDBJ whole genome shotgun (WGS) entry which is preliminary data.</text>
</comment>
<evidence type="ECO:0000256" key="1">
    <source>
        <dbReference type="ARBA" id="ARBA00023186"/>
    </source>
</evidence>
<protein>
    <submittedName>
        <fullName evidence="2">J domain-containing protein</fullName>
    </submittedName>
</protein>
<reference evidence="2 3" key="1">
    <citation type="submission" date="2020-04" db="EMBL/GenBank/DDBJ databases">
        <title>WGS-Seq of Vibrio isolated by the O'Toole Lab.</title>
        <authorList>
            <person name="Mckone K.P."/>
            <person name="Whitaker R."/>
            <person name="Sevigney J.L."/>
            <person name="Herring J.B."/>
            <person name="O'Toole G."/>
        </authorList>
    </citation>
    <scope>NUCLEOTIDE SEQUENCE [LARGE SCALE GENOMIC DNA]</scope>
    <source>
        <strain evidence="2 3">BS_02</strain>
    </source>
</reference>
<dbReference type="EMBL" id="JABCJR010000068">
    <property type="protein sequence ID" value="NMR71973.1"/>
    <property type="molecule type" value="Genomic_DNA"/>
</dbReference>
<keyword evidence="3" id="KW-1185">Reference proteome</keyword>
<organism evidence="2 3">
    <name type="scientific">Vibrio breoganii</name>
    <dbReference type="NCBI Taxonomy" id="553239"/>
    <lineage>
        <taxon>Bacteria</taxon>
        <taxon>Pseudomonadati</taxon>
        <taxon>Pseudomonadota</taxon>
        <taxon>Gammaproteobacteria</taxon>
        <taxon>Vibrionales</taxon>
        <taxon>Vibrionaceae</taxon>
        <taxon>Vibrio</taxon>
    </lineage>
</organism>
<dbReference type="RefSeq" id="WP_102443693.1">
    <property type="nucleotide sequence ID" value="NZ_JABBXC010000071.1"/>
</dbReference>
<accession>A0ABX1UEU2</accession>